<protein>
    <recommendedName>
        <fullName evidence="4">LPXTG cell wall anchor domain-containing protein</fullName>
    </recommendedName>
</protein>
<keyword evidence="3" id="KW-1185">Reference proteome</keyword>
<gene>
    <name evidence="2" type="ORF">GCM10009547_15650</name>
</gene>
<keyword evidence="1" id="KW-0732">Signal</keyword>
<proteinExistence type="predicted"/>
<comment type="caution">
    <text evidence="2">The sequence shown here is derived from an EMBL/GenBank/DDBJ whole genome shotgun (WGS) entry which is preliminary data.</text>
</comment>
<dbReference type="Proteomes" id="UP001500957">
    <property type="component" value="Unassembled WGS sequence"/>
</dbReference>
<evidence type="ECO:0000313" key="2">
    <source>
        <dbReference type="EMBL" id="GAA0614672.1"/>
    </source>
</evidence>
<feature type="signal peptide" evidence="1">
    <location>
        <begin position="1"/>
        <end position="32"/>
    </location>
</feature>
<sequence length="235" mass="22756">MSGLSMRTRVLTVAVSGAIVAPFALMGGSAQAVEAPIVGDVAAVDSLLGGTGGLLGGDLVGGVLGTATGTVGGVLGGTGLDPVSTVTGVAADPLSIVQTLPLGDVLGADVLSTVTNLVDLENVLETVTNLVDLDGIIKTVTDLVGSVTDALNLDQLLGVPVKVTKPAAEVKGASKTTKTTKTTKAAKPATVEAGALPQTGGNADLTALLLCAGLAVAGTGVTLVTRRRGSILGAA</sequence>
<accession>A0ABN1GMN8</accession>
<evidence type="ECO:0008006" key="4">
    <source>
        <dbReference type="Google" id="ProtNLM"/>
    </source>
</evidence>
<evidence type="ECO:0000256" key="1">
    <source>
        <dbReference type="SAM" id="SignalP"/>
    </source>
</evidence>
<feature type="chain" id="PRO_5047281427" description="LPXTG cell wall anchor domain-containing protein" evidence="1">
    <location>
        <begin position="33"/>
        <end position="235"/>
    </location>
</feature>
<reference evidence="2 3" key="1">
    <citation type="journal article" date="2019" name="Int. J. Syst. Evol. Microbiol.">
        <title>The Global Catalogue of Microorganisms (GCM) 10K type strain sequencing project: providing services to taxonomists for standard genome sequencing and annotation.</title>
        <authorList>
            <consortium name="The Broad Institute Genomics Platform"/>
            <consortium name="The Broad Institute Genome Sequencing Center for Infectious Disease"/>
            <person name="Wu L."/>
            <person name="Ma J."/>
        </authorList>
    </citation>
    <scope>NUCLEOTIDE SEQUENCE [LARGE SCALE GENOMIC DNA]</scope>
    <source>
        <strain evidence="2 3">JCM 10671</strain>
    </source>
</reference>
<name>A0ABN1GMN8_9ACTN</name>
<evidence type="ECO:0000313" key="3">
    <source>
        <dbReference type="Proteomes" id="UP001500957"/>
    </source>
</evidence>
<dbReference type="EMBL" id="BAAAHE010000011">
    <property type="protein sequence ID" value="GAA0614672.1"/>
    <property type="molecule type" value="Genomic_DNA"/>
</dbReference>
<organism evidence="2 3">
    <name type="scientific">Sporichthya brevicatena</name>
    <dbReference type="NCBI Taxonomy" id="171442"/>
    <lineage>
        <taxon>Bacteria</taxon>
        <taxon>Bacillati</taxon>
        <taxon>Actinomycetota</taxon>
        <taxon>Actinomycetes</taxon>
        <taxon>Sporichthyales</taxon>
        <taxon>Sporichthyaceae</taxon>
        <taxon>Sporichthya</taxon>
    </lineage>
</organism>